<dbReference type="InterPro" id="IPR036444">
    <property type="entry name" value="PLipase_A2_dom_sf"/>
</dbReference>
<dbReference type="GO" id="GO:0005576">
    <property type="term" value="C:extracellular region"/>
    <property type="evidence" value="ECO:0007669"/>
    <property type="project" value="UniProtKB-SubCell"/>
</dbReference>
<comment type="cofactor">
    <cofactor evidence="1">
        <name>Ca(2+)</name>
        <dbReference type="ChEBI" id="CHEBI:29108"/>
    </cofactor>
</comment>
<evidence type="ECO:0000256" key="1">
    <source>
        <dbReference type="ARBA" id="ARBA00001913"/>
    </source>
</evidence>
<dbReference type="EC" id="3.1.1.4" evidence="3"/>
<dbReference type="SUPFAM" id="SSF48619">
    <property type="entry name" value="Phospholipase A2, PLA2"/>
    <property type="match status" value="1"/>
</dbReference>
<evidence type="ECO:0000313" key="16">
    <source>
        <dbReference type="Proteomes" id="UP001152799"/>
    </source>
</evidence>
<evidence type="ECO:0000256" key="5">
    <source>
        <dbReference type="ARBA" id="ARBA00022525"/>
    </source>
</evidence>
<keyword evidence="11" id="KW-1015">Disulfide bond</keyword>
<evidence type="ECO:0000256" key="11">
    <source>
        <dbReference type="ARBA" id="ARBA00023157"/>
    </source>
</evidence>
<proteinExistence type="predicted"/>
<keyword evidence="9" id="KW-0442">Lipid degradation</keyword>
<feature type="chain" id="PRO_5040331723" description="Phospholipase A2" evidence="13">
    <location>
        <begin position="25"/>
        <end position="241"/>
    </location>
</feature>
<name>A0A9N9QH83_9CUCU</name>
<evidence type="ECO:0000256" key="6">
    <source>
        <dbReference type="ARBA" id="ARBA00022723"/>
    </source>
</evidence>
<dbReference type="GO" id="GO:0046872">
    <property type="term" value="F:metal ion binding"/>
    <property type="evidence" value="ECO:0007669"/>
    <property type="project" value="UniProtKB-KW"/>
</dbReference>
<dbReference type="AlphaFoldDB" id="A0A9N9QH83"/>
<evidence type="ECO:0000256" key="3">
    <source>
        <dbReference type="ARBA" id="ARBA00013278"/>
    </source>
</evidence>
<evidence type="ECO:0000256" key="2">
    <source>
        <dbReference type="ARBA" id="ARBA00004613"/>
    </source>
</evidence>
<dbReference type="Pfam" id="PF05826">
    <property type="entry name" value="Phospholip_A2_2"/>
    <property type="match status" value="1"/>
</dbReference>
<dbReference type="InterPro" id="IPR033113">
    <property type="entry name" value="PLA2_histidine"/>
</dbReference>
<feature type="signal peptide" evidence="13">
    <location>
        <begin position="1"/>
        <end position="24"/>
    </location>
</feature>
<evidence type="ECO:0000256" key="9">
    <source>
        <dbReference type="ARBA" id="ARBA00022963"/>
    </source>
</evidence>
<evidence type="ECO:0000256" key="4">
    <source>
        <dbReference type="ARBA" id="ARBA00021721"/>
    </source>
</evidence>
<dbReference type="GO" id="GO:0004623">
    <property type="term" value="F:phospholipase A2 activity"/>
    <property type="evidence" value="ECO:0007669"/>
    <property type="project" value="UniProtKB-EC"/>
</dbReference>
<accession>A0A9N9QH83</accession>
<dbReference type="GO" id="GO:0016042">
    <property type="term" value="P:lipid catabolic process"/>
    <property type="evidence" value="ECO:0007669"/>
    <property type="project" value="UniProtKB-KW"/>
</dbReference>
<reference evidence="15" key="1">
    <citation type="submission" date="2022-01" db="EMBL/GenBank/DDBJ databases">
        <authorList>
            <person name="King R."/>
        </authorList>
    </citation>
    <scope>NUCLEOTIDE SEQUENCE</scope>
</reference>
<dbReference type="FunFam" id="1.20.90.10:FF:000002">
    <property type="entry name" value="Phospholipase A2 group III"/>
    <property type="match status" value="1"/>
</dbReference>
<organism evidence="15 16">
    <name type="scientific">Ceutorhynchus assimilis</name>
    <name type="common">cabbage seed weevil</name>
    <dbReference type="NCBI Taxonomy" id="467358"/>
    <lineage>
        <taxon>Eukaryota</taxon>
        <taxon>Metazoa</taxon>
        <taxon>Ecdysozoa</taxon>
        <taxon>Arthropoda</taxon>
        <taxon>Hexapoda</taxon>
        <taxon>Insecta</taxon>
        <taxon>Pterygota</taxon>
        <taxon>Neoptera</taxon>
        <taxon>Endopterygota</taxon>
        <taxon>Coleoptera</taxon>
        <taxon>Polyphaga</taxon>
        <taxon>Cucujiformia</taxon>
        <taxon>Curculionidae</taxon>
        <taxon>Ceutorhynchinae</taxon>
        <taxon>Ceutorhynchus</taxon>
    </lineage>
</organism>
<evidence type="ECO:0000313" key="15">
    <source>
        <dbReference type="EMBL" id="CAG9764867.1"/>
    </source>
</evidence>
<keyword evidence="13" id="KW-0732">Signal</keyword>
<evidence type="ECO:0000259" key="14">
    <source>
        <dbReference type="SMART" id="SM00085"/>
    </source>
</evidence>
<protein>
    <recommendedName>
        <fullName evidence="4">Phospholipase A2</fullName>
        <ecNumber evidence="3">3.1.1.4</ecNumber>
    </recommendedName>
    <alternativeName>
        <fullName evidence="12">Phosphatidylcholine 2-acylhydrolase</fullName>
    </alternativeName>
</protein>
<comment type="subcellular location">
    <subcellularLocation>
        <location evidence="2">Secreted</location>
    </subcellularLocation>
</comment>
<dbReference type="EMBL" id="OU892278">
    <property type="protein sequence ID" value="CAG9764867.1"/>
    <property type="molecule type" value="Genomic_DNA"/>
</dbReference>
<evidence type="ECO:0000256" key="10">
    <source>
        <dbReference type="ARBA" id="ARBA00023098"/>
    </source>
</evidence>
<evidence type="ECO:0000256" key="13">
    <source>
        <dbReference type="SAM" id="SignalP"/>
    </source>
</evidence>
<dbReference type="CDD" id="cd04704">
    <property type="entry name" value="PLA2_bee_venom_like"/>
    <property type="match status" value="1"/>
</dbReference>
<keyword evidence="7" id="KW-0378">Hydrolase</keyword>
<keyword evidence="5" id="KW-0964">Secreted</keyword>
<keyword evidence="8" id="KW-0106">Calcium</keyword>
<dbReference type="SMART" id="SM00085">
    <property type="entry name" value="PA2c"/>
    <property type="match status" value="1"/>
</dbReference>
<feature type="domain" description="Phospholipase A2-like central" evidence="14">
    <location>
        <begin position="107"/>
        <end position="224"/>
    </location>
</feature>
<dbReference type="Gene3D" id="1.20.90.10">
    <property type="entry name" value="Phospholipase A2 domain"/>
    <property type="match status" value="1"/>
</dbReference>
<dbReference type="Proteomes" id="UP001152799">
    <property type="component" value="Chromosome 2"/>
</dbReference>
<dbReference type="OrthoDB" id="10059604at2759"/>
<evidence type="ECO:0000256" key="8">
    <source>
        <dbReference type="ARBA" id="ARBA00022837"/>
    </source>
</evidence>
<evidence type="ECO:0000256" key="12">
    <source>
        <dbReference type="ARBA" id="ARBA00029903"/>
    </source>
</evidence>
<dbReference type="InterPro" id="IPR016090">
    <property type="entry name" value="PLA2-like_dom"/>
</dbReference>
<dbReference type="GO" id="GO:0050482">
    <property type="term" value="P:arachidonate secretion"/>
    <property type="evidence" value="ECO:0007669"/>
    <property type="project" value="InterPro"/>
</dbReference>
<dbReference type="PROSITE" id="PS00118">
    <property type="entry name" value="PA2_HIS"/>
    <property type="match status" value="1"/>
</dbReference>
<dbReference type="GO" id="GO:0006644">
    <property type="term" value="P:phospholipid metabolic process"/>
    <property type="evidence" value="ECO:0007669"/>
    <property type="project" value="InterPro"/>
</dbReference>
<sequence>MAKEKSFVPFALFLFLCYAILCFGAPTTEQPSDIYDMKKSELKNPLSTKNSENGKWNNVFRPILGDTLSISNIILGPIRMLIIIMIDLADHLIPQSKGKDTNSSYSGLEQFKAEIKGIVPGTKWCGAGNIASNSDDLGADSEVDSCCRNHDMCSLNIPARSRKYGLKNGGLFTRSSCDCDAEFYNCLKNKQEKRADQVGVTYFNTLGPQCIQKVDCSDPEKKCRRRQRKGTQYQWSDNPKY</sequence>
<evidence type="ECO:0000256" key="7">
    <source>
        <dbReference type="ARBA" id="ARBA00022801"/>
    </source>
</evidence>
<keyword evidence="10" id="KW-0443">Lipid metabolism</keyword>
<keyword evidence="16" id="KW-1185">Reference proteome</keyword>
<gene>
    <name evidence="15" type="ORF">CEUTPL_LOCUS5492</name>
</gene>
<dbReference type="PANTHER" id="PTHR12253">
    <property type="entry name" value="RH14732P"/>
    <property type="match status" value="1"/>
</dbReference>
<keyword evidence="6" id="KW-0479">Metal-binding</keyword>